<dbReference type="AlphaFoldDB" id="A0A2T0B2G2"/>
<dbReference type="InterPro" id="IPR051599">
    <property type="entry name" value="Cell_Envelope_Assoc"/>
</dbReference>
<organism evidence="2 3">
    <name type="scientific">Clostridium liquoris</name>
    <dbReference type="NCBI Taxonomy" id="1289519"/>
    <lineage>
        <taxon>Bacteria</taxon>
        <taxon>Bacillati</taxon>
        <taxon>Bacillota</taxon>
        <taxon>Clostridia</taxon>
        <taxon>Eubacteriales</taxon>
        <taxon>Clostridiaceae</taxon>
        <taxon>Clostridium</taxon>
    </lineage>
</organism>
<proteinExistence type="predicted"/>
<name>A0A2T0B2G2_9CLOT</name>
<evidence type="ECO:0000313" key="2">
    <source>
        <dbReference type="EMBL" id="PRR78091.1"/>
    </source>
</evidence>
<dbReference type="OrthoDB" id="9782395at2"/>
<dbReference type="EMBL" id="PVXO01000052">
    <property type="protein sequence ID" value="PRR78091.1"/>
    <property type="molecule type" value="Genomic_DNA"/>
</dbReference>
<dbReference type="CDD" id="cd06259">
    <property type="entry name" value="YdcF-like"/>
    <property type="match status" value="1"/>
</dbReference>
<accession>A0A2T0B2G2</accession>
<dbReference type="Pfam" id="PF02698">
    <property type="entry name" value="DUF218"/>
    <property type="match status" value="1"/>
</dbReference>
<feature type="domain" description="DUF218" evidence="1">
    <location>
        <begin position="39"/>
        <end position="168"/>
    </location>
</feature>
<dbReference type="InterPro" id="IPR003848">
    <property type="entry name" value="DUF218"/>
</dbReference>
<protein>
    <submittedName>
        <fullName evidence="2">Vancomycin high temperature exclusion protein</fullName>
    </submittedName>
</protein>
<dbReference type="Gene3D" id="3.40.50.620">
    <property type="entry name" value="HUPs"/>
    <property type="match status" value="1"/>
</dbReference>
<reference evidence="2 3" key="1">
    <citation type="submission" date="2018-03" db="EMBL/GenBank/DDBJ databases">
        <title>Genome sequence of Clostridium liquoris DSM 100320.</title>
        <authorList>
            <person name="Poehlein A."/>
            <person name="Daniel R."/>
        </authorList>
    </citation>
    <scope>NUCLEOTIDE SEQUENCE [LARGE SCALE GENOMIC DNA]</scope>
    <source>
        <strain evidence="2 3">DSM 100320</strain>
    </source>
</reference>
<comment type="caution">
    <text evidence="2">The sequence shown here is derived from an EMBL/GenBank/DDBJ whole genome shotgun (WGS) entry which is preliminary data.</text>
</comment>
<sequence length="192" mass="21458">MRVFGKIIVCIFSLGVVVTLALAISIYSFGKNSKGEKSDCVIVLGCSVYGETPSPFLQWRIEEGYRLFKEGYARYIIVSGGKGPGENISEAEAMKRYLIDKGVKEKFIIKEDKSKTTMENLVNSRTIMEGRGFSKAIIVSNKYHLKRASLMAQKVGIDASFSGVYVTPYKSHERIGFIREIPGLLKFYILGM</sequence>
<evidence type="ECO:0000259" key="1">
    <source>
        <dbReference type="Pfam" id="PF02698"/>
    </source>
</evidence>
<dbReference type="GO" id="GO:0043164">
    <property type="term" value="P:Gram-negative-bacterium-type cell wall biogenesis"/>
    <property type="evidence" value="ECO:0007669"/>
    <property type="project" value="TreeGrafter"/>
</dbReference>
<dbReference type="RefSeq" id="WP_106064089.1">
    <property type="nucleotide sequence ID" value="NZ_PVXO01000052.1"/>
</dbReference>
<keyword evidence="3" id="KW-1185">Reference proteome</keyword>
<dbReference type="PANTHER" id="PTHR30336:SF4">
    <property type="entry name" value="ENVELOPE BIOGENESIS FACTOR ELYC"/>
    <property type="match status" value="1"/>
</dbReference>
<evidence type="ECO:0000313" key="3">
    <source>
        <dbReference type="Proteomes" id="UP000239706"/>
    </source>
</evidence>
<dbReference type="GO" id="GO:0000270">
    <property type="term" value="P:peptidoglycan metabolic process"/>
    <property type="evidence" value="ECO:0007669"/>
    <property type="project" value="TreeGrafter"/>
</dbReference>
<gene>
    <name evidence="2" type="ORF">CLLI_20110</name>
</gene>
<dbReference type="Proteomes" id="UP000239706">
    <property type="component" value="Unassembled WGS sequence"/>
</dbReference>
<dbReference type="PANTHER" id="PTHR30336">
    <property type="entry name" value="INNER MEMBRANE PROTEIN, PROBABLE PERMEASE"/>
    <property type="match status" value="1"/>
</dbReference>
<dbReference type="GO" id="GO:0005886">
    <property type="term" value="C:plasma membrane"/>
    <property type="evidence" value="ECO:0007669"/>
    <property type="project" value="TreeGrafter"/>
</dbReference>
<dbReference type="InterPro" id="IPR014729">
    <property type="entry name" value="Rossmann-like_a/b/a_fold"/>
</dbReference>